<dbReference type="AlphaFoldDB" id="A0A125W9B1"/>
<dbReference type="Proteomes" id="UP000004846">
    <property type="component" value="Unassembled WGS sequence"/>
</dbReference>
<proteinExistence type="predicted"/>
<keyword evidence="1" id="KW-0812">Transmembrane</keyword>
<comment type="caution">
    <text evidence="2">The sequence shown here is derived from an EMBL/GenBank/DDBJ whole genome shotgun (WGS) entry which is preliminary data.</text>
</comment>
<dbReference type="HOGENOM" id="CLU_1872230_0_0_9"/>
<protein>
    <submittedName>
        <fullName evidence="2">Uncharacterized protein</fullName>
    </submittedName>
</protein>
<reference evidence="2 3" key="1">
    <citation type="submission" date="2010-07" db="EMBL/GenBank/DDBJ databases">
        <authorList>
            <person name="Sid Ahmed O."/>
        </authorList>
    </citation>
    <scope>NUCLEOTIDE SEQUENCE [LARGE SCALE GENOMIC DNA]</scope>
    <source>
        <strain evidence="2 3">TX4248</strain>
    </source>
</reference>
<feature type="transmembrane region" description="Helical" evidence="1">
    <location>
        <begin position="111"/>
        <end position="130"/>
    </location>
</feature>
<keyword evidence="1" id="KW-1133">Transmembrane helix</keyword>
<dbReference type="EMBL" id="AEBR01000012">
    <property type="protein sequence ID" value="EFM83905.1"/>
    <property type="molecule type" value="Genomic_DNA"/>
</dbReference>
<sequence length="136" mass="16577">MYNVVEKSIPFLEKYSFWVSIALFLFWVIQKKSKLYISYLTNKAKNNYERKYFEIFAYNEKNKNHQIQLTSSWLDLYKSYWKRTNNTLLLSFIFAYISFNTTSYFRNDSDNFFKLLTISTSLFLAGLTYIQQLYRE</sequence>
<gene>
    <name evidence="2" type="ORF">HMPREF9498_00485</name>
</gene>
<evidence type="ECO:0000313" key="2">
    <source>
        <dbReference type="EMBL" id="EFM83905.1"/>
    </source>
</evidence>
<evidence type="ECO:0000313" key="3">
    <source>
        <dbReference type="Proteomes" id="UP000004846"/>
    </source>
</evidence>
<keyword evidence="1" id="KW-0472">Membrane</keyword>
<evidence type="ECO:0000256" key="1">
    <source>
        <dbReference type="SAM" id="Phobius"/>
    </source>
</evidence>
<feature type="transmembrane region" description="Helical" evidence="1">
    <location>
        <begin position="87"/>
        <end position="105"/>
    </location>
</feature>
<name>A0A125W9B1_ENTFL</name>
<feature type="transmembrane region" description="Helical" evidence="1">
    <location>
        <begin position="12"/>
        <end position="29"/>
    </location>
</feature>
<accession>A0A125W9B1</accession>
<organism evidence="2 3">
    <name type="scientific">Enterococcus faecalis TX4248</name>
    <dbReference type="NCBI Taxonomy" id="749495"/>
    <lineage>
        <taxon>Bacteria</taxon>
        <taxon>Bacillati</taxon>
        <taxon>Bacillota</taxon>
        <taxon>Bacilli</taxon>
        <taxon>Lactobacillales</taxon>
        <taxon>Enterococcaceae</taxon>
        <taxon>Enterococcus</taxon>
    </lineage>
</organism>